<evidence type="ECO:0000313" key="9">
    <source>
        <dbReference type="Ensembl" id="ENSPMAP00000008598.1"/>
    </source>
</evidence>
<dbReference type="PROSITE" id="PS51770">
    <property type="entry name" value="HOTDOG_ACOT"/>
    <property type="match status" value="2"/>
</dbReference>
<dbReference type="STRING" id="7757.ENSPMAP00000008598"/>
<protein>
    <submittedName>
        <fullName evidence="9">Acyl-CoA thioesterase 9, tandem duplicate 1</fullName>
    </submittedName>
</protein>
<keyword evidence="4" id="KW-0677">Repeat</keyword>
<dbReference type="CDD" id="cd03442">
    <property type="entry name" value="BFIT_BACH"/>
    <property type="match status" value="2"/>
</dbReference>
<name>S4RTQ8_PETMA</name>
<dbReference type="GO" id="GO:0005739">
    <property type="term" value="C:mitochondrion"/>
    <property type="evidence" value="ECO:0007669"/>
    <property type="project" value="UniProtKB-SubCell"/>
</dbReference>
<dbReference type="GeneTree" id="ENSGT00390000005330"/>
<dbReference type="GO" id="GO:0047617">
    <property type="term" value="F:fatty acyl-CoA hydrolase activity"/>
    <property type="evidence" value="ECO:0007669"/>
    <property type="project" value="TreeGrafter"/>
</dbReference>
<evidence type="ECO:0000259" key="8">
    <source>
        <dbReference type="PROSITE" id="PS51770"/>
    </source>
</evidence>
<dbReference type="SUPFAM" id="SSF54637">
    <property type="entry name" value="Thioesterase/thiol ester dehydrase-isomerase"/>
    <property type="match status" value="2"/>
</dbReference>
<dbReference type="Gene3D" id="3.10.129.10">
    <property type="entry name" value="Hotdog Thioesterase"/>
    <property type="match status" value="2"/>
</dbReference>
<proteinExistence type="inferred from homology"/>
<keyword evidence="7" id="KW-0496">Mitochondrion</keyword>
<comment type="subcellular location">
    <subcellularLocation>
        <location evidence="1">Mitochondrion</location>
    </subcellularLocation>
</comment>
<keyword evidence="6" id="KW-0809">Transit peptide</keyword>
<dbReference type="FunFam" id="3.10.129.10:FF:000016">
    <property type="entry name" value="Acyl-coenzyme A thioesterase 9, mitochondrial"/>
    <property type="match status" value="1"/>
</dbReference>
<dbReference type="InterPro" id="IPR029069">
    <property type="entry name" value="HotDog_dom_sf"/>
</dbReference>
<dbReference type="HOGENOM" id="CLU_032862_2_1_1"/>
<sequence>VRQKLQEIIGVSDLWSDHGKVAMERKAQSELLPTSQDELEPRSMKDSYQEVLLPLGSEIRLHEKYLNFHKGVRFGRILEDLDTFSVLISYTHNKNPKSITSPLSIVTAMVDKIHLGTRVIRPDSDIKFCGHVSWAGSSSMEVKMQMMQVRDEGWSPVLDATFVLVARNPATNKRAFVHPLKPEGPEEMALFQKGEINKLRRVNTSNASLLKMAPTSEEREIVHKIFLGTLDTRTVSFQGRCLPDNSMWMENAKLKGLQICHPQERNIHNKIFGGFLMRKAFELAWANAYVFCGERVYVVAVDDILFQKPVEIGALLYLNSQMMVAAANNIQVRVQSEVHVPQLKEHYTTNVFHFTFMADSAVPKVAPKSYGESMLYLDGKRHFQSPV</sequence>
<reference evidence="9" key="1">
    <citation type="submission" date="2025-08" db="UniProtKB">
        <authorList>
            <consortium name="Ensembl"/>
        </authorList>
    </citation>
    <scope>IDENTIFICATION</scope>
</reference>
<dbReference type="FunFam" id="3.10.129.10:FF:000012">
    <property type="entry name" value="Acyl-coenzyme A thioesterase 9, mitochondrial"/>
    <property type="match status" value="1"/>
</dbReference>
<evidence type="ECO:0000256" key="7">
    <source>
        <dbReference type="ARBA" id="ARBA00023128"/>
    </source>
</evidence>
<keyword evidence="3" id="KW-0719">Serine esterase</keyword>
<keyword evidence="5" id="KW-0378">Hydrolase</keyword>
<feature type="domain" description="HotDog ACOT-type" evidence="8">
    <location>
        <begin position="51"/>
        <end position="170"/>
    </location>
</feature>
<accession>S4RTQ8</accession>
<dbReference type="PANTHER" id="PTHR12655:SF0">
    <property type="entry name" value="ACYL-COENZYME A THIOESTERASE 9, MITOCHONDRIAL"/>
    <property type="match status" value="1"/>
</dbReference>
<evidence type="ECO:0000256" key="5">
    <source>
        <dbReference type="ARBA" id="ARBA00022801"/>
    </source>
</evidence>
<evidence type="ECO:0000256" key="2">
    <source>
        <dbReference type="ARBA" id="ARBA00010458"/>
    </source>
</evidence>
<dbReference type="Ensembl" id="ENSPMAT00000008636.1">
    <property type="protein sequence ID" value="ENSPMAP00000008598.1"/>
    <property type="gene ID" value="ENSPMAG00000007803.1"/>
</dbReference>
<dbReference type="OMA" id="QFNYTFL"/>
<comment type="similarity">
    <text evidence="2">Belongs to the acyl coenzyme A hydrolase family.</text>
</comment>
<evidence type="ECO:0000256" key="4">
    <source>
        <dbReference type="ARBA" id="ARBA00022737"/>
    </source>
</evidence>
<dbReference type="GO" id="GO:0006637">
    <property type="term" value="P:acyl-CoA metabolic process"/>
    <property type="evidence" value="ECO:0007669"/>
    <property type="project" value="TreeGrafter"/>
</dbReference>
<reference evidence="9" key="2">
    <citation type="submission" date="2025-09" db="UniProtKB">
        <authorList>
            <consortium name="Ensembl"/>
        </authorList>
    </citation>
    <scope>IDENTIFICATION</scope>
</reference>
<evidence type="ECO:0000256" key="6">
    <source>
        <dbReference type="ARBA" id="ARBA00022946"/>
    </source>
</evidence>
<dbReference type="InterPro" id="IPR033120">
    <property type="entry name" value="HOTDOG_ACOT"/>
</dbReference>
<feature type="domain" description="HotDog ACOT-type" evidence="8">
    <location>
        <begin position="250"/>
        <end position="362"/>
    </location>
</feature>
<evidence type="ECO:0000256" key="1">
    <source>
        <dbReference type="ARBA" id="ARBA00004173"/>
    </source>
</evidence>
<dbReference type="GO" id="GO:0052689">
    <property type="term" value="F:carboxylic ester hydrolase activity"/>
    <property type="evidence" value="ECO:0007669"/>
    <property type="project" value="UniProtKB-KW"/>
</dbReference>
<dbReference type="AlphaFoldDB" id="S4RTQ8"/>
<organism evidence="9">
    <name type="scientific">Petromyzon marinus</name>
    <name type="common">Sea lamprey</name>
    <dbReference type="NCBI Taxonomy" id="7757"/>
    <lineage>
        <taxon>Eukaryota</taxon>
        <taxon>Metazoa</taxon>
        <taxon>Chordata</taxon>
        <taxon>Craniata</taxon>
        <taxon>Vertebrata</taxon>
        <taxon>Cyclostomata</taxon>
        <taxon>Hyperoartia</taxon>
        <taxon>Petromyzontiformes</taxon>
        <taxon>Petromyzontidae</taxon>
        <taxon>Petromyzon</taxon>
    </lineage>
</organism>
<evidence type="ECO:0000256" key="3">
    <source>
        <dbReference type="ARBA" id="ARBA00022487"/>
    </source>
</evidence>
<dbReference type="PANTHER" id="PTHR12655">
    <property type="entry name" value="ACYL-COA THIOESTERASE"/>
    <property type="match status" value="1"/>
</dbReference>